<reference evidence="2 3" key="3">
    <citation type="journal article" date="2010" name="BMC Genomics">
        <title>Transcriptome sequencing and comparative analysis of cucumber flowers with different sex types.</title>
        <authorList>
            <person name="Guo S."/>
            <person name="Zheng Y."/>
            <person name="Joung J.G."/>
            <person name="Liu S."/>
            <person name="Zhang Z."/>
            <person name="Crasta O.R."/>
            <person name="Sobral B.W."/>
            <person name="Xu Y."/>
            <person name="Huang S."/>
            <person name="Fei Z."/>
        </authorList>
    </citation>
    <scope>NUCLEOTIDE SEQUENCE [LARGE SCALE GENOMIC DNA]</scope>
    <source>
        <strain evidence="3">cv. 9930</strain>
    </source>
</reference>
<gene>
    <name evidence="2" type="ORF">Csa_4G188420</name>
</gene>
<sequence>MEMGFVEKGEIRDEQVTRTEEKVTSQEEEEGDEDERTEKGSGIRKYYIERRGEEKERKTGGHLEQEELLE</sequence>
<feature type="compositionally biased region" description="Acidic residues" evidence="1">
    <location>
        <begin position="26"/>
        <end position="35"/>
    </location>
</feature>
<dbReference type="Gramene" id="KGN53914">
    <property type="protein sequence ID" value="KGN53914"/>
    <property type="gene ID" value="Csa_4G188420"/>
</dbReference>
<dbReference type="EMBL" id="CM002925">
    <property type="protein sequence ID" value="KGN53914.1"/>
    <property type="molecule type" value="Genomic_DNA"/>
</dbReference>
<proteinExistence type="predicted"/>
<evidence type="ECO:0000313" key="3">
    <source>
        <dbReference type="Proteomes" id="UP000029981"/>
    </source>
</evidence>
<reference evidence="2 3" key="4">
    <citation type="journal article" date="2011" name="BMC Genomics">
        <title>RNA-Seq improves annotation of protein-coding genes in the cucumber genome.</title>
        <authorList>
            <person name="Li Z."/>
            <person name="Zhang Z."/>
            <person name="Yan P."/>
            <person name="Huang S."/>
            <person name="Fei Z."/>
            <person name="Lin K."/>
        </authorList>
    </citation>
    <scope>NUCLEOTIDE SEQUENCE [LARGE SCALE GENOMIC DNA]</scope>
    <source>
        <strain evidence="3">cv. 9930</strain>
    </source>
</reference>
<dbReference type="Proteomes" id="UP000029981">
    <property type="component" value="Chromosome 4"/>
</dbReference>
<feature type="compositionally biased region" description="Basic and acidic residues" evidence="1">
    <location>
        <begin position="36"/>
        <end position="70"/>
    </location>
</feature>
<evidence type="ECO:0000313" key="2">
    <source>
        <dbReference type="EMBL" id="KGN53914.1"/>
    </source>
</evidence>
<reference evidence="2 3" key="1">
    <citation type="journal article" date="2009" name="Nat. Genet.">
        <title>The genome of the cucumber, Cucumis sativus L.</title>
        <authorList>
            <person name="Huang S."/>
            <person name="Li R."/>
            <person name="Zhang Z."/>
            <person name="Li L."/>
            <person name="Gu X."/>
            <person name="Fan W."/>
            <person name="Lucas W.J."/>
            <person name="Wang X."/>
            <person name="Xie B."/>
            <person name="Ni P."/>
            <person name="Ren Y."/>
            <person name="Zhu H."/>
            <person name="Li J."/>
            <person name="Lin K."/>
            <person name="Jin W."/>
            <person name="Fei Z."/>
            <person name="Li G."/>
            <person name="Staub J."/>
            <person name="Kilian A."/>
            <person name="van der Vossen E.A."/>
            <person name="Wu Y."/>
            <person name="Guo J."/>
            <person name="He J."/>
            <person name="Jia Z."/>
            <person name="Ren Y."/>
            <person name="Tian G."/>
            <person name="Lu Y."/>
            <person name="Ruan J."/>
            <person name="Qian W."/>
            <person name="Wang M."/>
            <person name="Huang Q."/>
            <person name="Li B."/>
            <person name="Xuan Z."/>
            <person name="Cao J."/>
            <person name="Asan"/>
            <person name="Wu Z."/>
            <person name="Zhang J."/>
            <person name="Cai Q."/>
            <person name="Bai Y."/>
            <person name="Zhao B."/>
            <person name="Han Y."/>
            <person name="Li Y."/>
            <person name="Li X."/>
            <person name="Wang S."/>
            <person name="Shi Q."/>
            <person name="Liu S."/>
            <person name="Cho W.K."/>
            <person name="Kim J.Y."/>
            <person name="Xu Y."/>
            <person name="Heller-Uszynska K."/>
            <person name="Miao H."/>
            <person name="Cheng Z."/>
            <person name="Zhang S."/>
            <person name="Wu J."/>
            <person name="Yang Y."/>
            <person name="Kang H."/>
            <person name="Li M."/>
            <person name="Liang H."/>
            <person name="Ren X."/>
            <person name="Shi Z."/>
            <person name="Wen M."/>
            <person name="Jian M."/>
            <person name="Yang H."/>
            <person name="Zhang G."/>
            <person name="Yang Z."/>
            <person name="Chen R."/>
            <person name="Liu S."/>
            <person name="Li J."/>
            <person name="Ma L."/>
            <person name="Liu H."/>
            <person name="Zhou Y."/>
            <person name="Zhao J."/>
            <person name="Fang X."/>
            <person name="Li G."/>
            <person name="Fang L."/>
            <person name="Li Y."/>
            <person name="Liu D."/>
            <person name="Zheng H."/>
            <person name="Zhang Y."/>
            <person name="Qin N."/>
            <person name="Li Z."/>
            <person name="Yang G."/>
            <person name="Yang S."/>
            <person name="Bolund L."/>
            <person name="Kristiansen K."/>
            <person name="Zheng H."/>
            <person name="Li S."/>
            <person name="Zhang X."/>
            <person name="Yang H."/>
            <person name="Wang J."/>
            <person name="Sun R."/>
            <person name="Zhang B."/>
            <person name="Jiang S."/>
            <person name="Wang J."/>
            <person name="Du Y."/>
            <person name="Li S."/>
        </authorList>
    </citation>
    <scope>NUCLEOTIDE SEQUENCE [LARGE SCALE GENOMIC DNA]</scope>
    <source>
        <strain evidence="3">cv. 9930</strain>
    </source>
</reference>
<dbReference type="AlphaFoldDB" id="A0A0A0KYK2"/>
<feature type="compositionally biased region" description="Basic and acidic residues" evidence="1">
    <location>
        <begin position="1"/>
        <end position="25"/>
    </location>
</feature>
<keyword evidence="3" id="KW-1185">Reference proteome</keyword>
<protein>
    <submittedName>
        <fullName evidence="2">Uncharacterized protein</fullName>
    </submittedName>
</protein>
<name>A0A0A0KYK2_CUCSA</name>
<accession>A0A0A0KYK2</accession>
<feature type="region of interest" description="Disordered" evidence="1">
    <location>
        <begin position="1"/>
        <end position="70"/>
    </location>
</feature>
<organism evidence="2 3">
    <name type="scientific">Cucumis sativus</name>
    <name type="common">Cucumber</name>
    <dbReference type="NCBI Taxonomy" id="3659"/>
    <lineage>
        <taxon>Eukaryota</taxon>
        <taxon>Viridiplantae</taxon>
        <taxon>Streptophyta</taxon>
        <taxon>Embryophyta</taxon>
        <taxon>Tracheophyta</taxon>
        <taxon>Spermatophyta</taxon>
        <taxon>Magnoliopsida</taxon>
        <taxon>eudicotyledons</taxon>
        <taxon>Gunneridae</taxon>
        <taxon>Pentapetalae</taxon>
        <taxon>rosids</taxon>
        <taxon>fabids</taxon>
        <taxon>Cucurbitales</taxon>
        <taxon>Cucurbitaceae</taxon>
        <taxon>Benincaseae</taxon>
        <taxon>Cucumis</taxon>
    </lineage>
</organism>
<reference evidence="2 3" key="2">
    <citation type="journal article" date="2009" name="PLoS ONE">
        <title>An integrated genetic and cytogenetic map of the cucumber genome.</title>
        <authorList>
            <person name="Ren Y."/>
            <person name="Zhang Z."/>
            <person name="Liu J."/>
            <person name="Staub J.E."/>
            <person name="Han Y."/>
            <person name="Cheng Z."/>
            <person name="Li X."/>
            <person name="Lu J."/>
            <person name="Miao H."/>
            <person name="Kang H."/>
            <person name="Xie B."/>
            <person name="Gu X."/>
            <person name="Wang X."/>
            <person name="Du Y."/>
            <person name="Jin W."/>
            <person name="Huang S."/>
        </authorList>
    </citation>
    <scope>NUCLEOTIDE SEQUENCE [LARGE SCALE GENOMIC DNA]</scope>
    <source>
        <strain evidence="3">cv. 9930</strain>
    </source>
</reference>
<evidence type="ECO:0000256" key="1">
    <source>
        <dbReference type="SAM" id="MobiDB-lite"/>
    </source>
</evidence>